<organism evidence="14 16">
    <name type="scientific">Branchiostoma belcheri</name>
    <name type="common">Amphioxus</name>
    <dbReference type="NCBI Taxonomy" id="7741"/>
    <lineage>
        <taxon>Eukaryota</taxon>
        <taxon>Metazoa</taxon>
        <taxon>Chordata</taxon>
        <taxon>Cephalochordata</taxon>
        <taxon>Leptocardii</taxon>
        <taxon>Amphioxiformes</taxon>
        <taxon>Branchiostomatidae</taxon>
        <taxon>Branchiostoma</taxon>
    </lineage>
</organism>
<evidence type="ECO:0000256" key="4">
    <source>
        <dbReference type="ARBA" id="ARBA00012990"/>
    </source>
</evidence>
<evidence type="ECO:0000256" key="5">
    <source>
        <dbReference type="ARBA" id="ARBA00022598"/>
    </source>
</evidence>
<evidence type="ECO:0000256" key="3">
    <source>
        <dbReference type="ARBA" id="ARBA00005673"/>
    </source>
</evidence>
<dbReference type="AlphaFoldDB" id="A0A6P4ZW84"/>
<dbReference type="InterPro" id="IPR045886">
    <property type="entry name" value="ThiF/MoeB/HesA"/>
</dbReference>
<dbReference type="InterPro" id="IPR033127">
    <property type="entry name" value="UBQ-activ_enz_E1_Cys_AS"/>
</dbReference>
<dbReference type="InterPro" id="IPR032418">
    <property type="entry name" value="E1_FCCH"/>
</dbReference>
<evidence type="ECO:0000256" key="12">
    <source>
        <dbReference type="SAM" id="MobiDB-lite"/>
    </source>
</evidence>
<dbReference type="PROSITE" id="PS00536">
    <property type="entry name" value="UBIQUITIN_ACTIVAT_1"/>
    <property type="match status" value="1"/>
</dbReference>
<evidence type="ECO:0000256" key="1">
    <source>
        <dbReference type="ARBA" id="ARBA00000488"/>
    </source>
</evidence>
<dbReference type="Pfam" id="PF16191">
    <property type="entry name" value="E1_4HB"/>
    <property type="match status" value="1"/>
</dbReference>
<dbReference type="KEGG" id="bbel:109477250"/>
<dbReference type="GO" id="GO:0004839">
    <property type="term" value="F:ubiquitin activating enzyme activity"/>
    <property type="evidence" value="ECO:0007669"/>
    <property type="project" value="UniProtKB-EC"/>
</dbReference>
<dbReference type="InterPro" id="IPR000594">
    <property type="entry name" value="ThiF_NAD_FAD-bd"/>
</dbReference>
<evidence type="ECO:0000256" key="7">
    <source>
        <dbReference type="ARBA" id="ARBA00022786"/>
    </source>
</evidence>
<dbReference type="Proteomes" id="UP000515135">
    <property type="component" value="Unplaced"/>
</dbReference>
<dbReference type="InterPro" id="IPR018075">
    <property type="entry name" value="UBQ-activ_enz_E1"/>
</dbReference>
<dbReference type="OrthoDB" id="10252231at2759"/>
<protein>
    <recommendedName>
        <fullName evidence="4">E1 ubiquitin-activating enzyme</fullName>
        <ecNumber evidence="4">6.2.1.45</ecNumber>
    </recommendedName>
    <alternativeName>
        <fullName evidence="9">Ubiquitin-activating enzyme E1</fullName>
    </alternativeName>
</protein>
<dbReference type="InterPro" id="IPR035985">
    <property type="entry name" value="Ubiquitin-activating_enz"/>
</dbReference>
<dbReference type="Pfam" id="PF09358">
    <property type="entry name" value="E1_UFD"/>
    <property type="match status" value="1"/>
</dbReference>
<dbReference type="FunFam" id="3.10.290.60:FF:000002">
    <property type="entry name" value="Ubiquitin-like modifier-activating enzyme 1"/>
    <property type="match status" value="1"/>
</dbReference>
<comment type="similarity">
    <text evidence="3 11">Belongs to the ubiquitin-activating E1 family.</text>
</comment>
<dbReference type="EC" id="6.2.1.45" evidence="4"/>
<gene>
    <name evidence="15 16" type="primary">LOC109477250</name>
</gene>
<keyword evidence="7 11" id="KW-0833">Ubl conjugation pathway</keyword>
<dbReference type="SUPFAM" id="SSF69572">
    <property type="entry name" value="Activating enzymes of the ubiquitin-like proteins"/>
    <property type="match status" value="2"/>
</dbReference>
<dbReference type="FunFam" id="3.40.50.12550:FF:000001">
    <property type="entry name" value="Ubiquitin-activating enzyme E1 1"/>
    <property type="match status" value="1"/>
</dbReference>
<dbReference type="Pfam" id="PF00899">
    <property type="entry name" value="ThiF"/>
    <property type="match status" value="1"/>
</dbReference>
<dbReference type="RefSeq" id="XP_019633889.1">
    <property type="nucleotide sequence ID" value="XM_019778330.1"/>
</dbReference>
<dbReference type="GO" id="GO:0005737">
    <property type="term" value="C:cytoplasm"/>
    <property type="evidence" value="ECO:0007669"/>
    <property type="project" value="TreeGrafter"/>
</dbReference>
<evidence type="ECO:0000256" key="6">
    <source>
        <dbReference type="ARBA" id="ARBA00022741"/>
    </source>
</evidence>
<dbReference type="InterPro" id="IPR019572">
    <property type="entry name" value="UBA_E1_SCCH"/>
</dbReference>
<comment type="catalytic activity">
    <reaction evidence="1">
        <text>ATP + ubiquitin + [E1 ubiquitin-activating enzyme]-L-cysteine = AMP + diphosphate + S-ubiquitinyl-[E1 ubiquitin-activating enzyme]-L-cysteine.</text>
        <dbReference type="EC" id="6.2.1.45"/>
    </reaction>
</comment>
<evidence type="ECO:0000313" key="16">
    <source>
        <dbReference type="RefSeq" id="XP_019633891.1"/>
    </source>
</evidence>
<accession>A0A6P4ZW84</accession>
<dbReference type="Gene3D" id="3.40.50.720">
    <property type="entry name" value="NAD(P)-binding Rossmann-like Domain"/>
    <property type="match status" value="1"/>
</dbReference>
<dbReference type="GeneID" id="109477250"/>
<dbReference type="NCBIfam" id="TIGR01408">
    <property type="entry name" value="Ube1"/>
    <property type="match status" value="1"/>
</dbReference>
<evidence type="ECO:0000259" key="13">
    <source>
        <dbReference type="SMART" id="SM00985"/>
    </source>
</evidence>
<dbReference type="FunFam" id="3.50.50.80:FF:000001">
    <property type="entry name" value="ubiquitin-like modifier-activating enzyme 1"/>
    <property type="match status" value="1"/>
</dbReference>
<dbReference type="Gene3D" id="3.40.50.12550">
    <property type="entry name" value="Ubiquitin-activating enzyme E1, inactive adenylation domain, subdomain 2"/>
    <property type="match status" value="1"/>
</dbReference>
<dbReference type="InterPro" id="IPR042063">
    <property type="entry name" value="Ubi_acti_E1_SCCH"/>
</dbReference>
<evidence type="ECO:0000256" key="9">
    <source>
        <dbReference type="ARBA" id="ARBA00030371"/>
    </source>
</evidence>
<dbReference type="Gene3D" id="1.10.10.2660">
    <property type="entry name" value="Ubiquitin-activating enzyme E1, SCCH domain"/>
    <property type="match status" value="1"/>
</dbReference>
<evidence type="ECO:0000256" key="10">
    <source>
        <dbReference type="PROSITE-ProRule" id="PRU10132"/>
    </source>
</evidence>
<feature type="active site" description="Glycyl thioester intermediate" evidence="10">
    <location>
        <position position="639"/>
    </location>
</feature>
<dbReference type="Pfam" id="PF16190">
    <property type="entry name" value="E1_FCCH"/>
    <property type="match status" value="1"/>
</dbReference>
<dbReference type="RefSeq" id="XP_019633891.1">
    <property type="nucleotide sequence ID" value="XM_019778332.1"/>
</dbReference>
<evidence type="ECO:0000256" key="8">
    <source>
        <dbReference type="ARBA" id="ARBA00022840"/>
    </source>
</evidence>
<feature type="compositionally biased region" description="Polar residues" evidence="12">
    <location>
        <begin position="1"/>
        <end position="14"/>
    </location>
</feature>
<dbReference type="Gene3D" id="3.50.50.80">
    <property type="entry name" value="Ubiquitin-activating enzyme E1, inactive adenylation domain, subdomain 1"/>
    <property type="match status" value="1"/>
</dbReference>
<dbReference type="FunFam" id="1.10.10.2660:FF:000001">
    <property type="entry name" value="Ubiquitin-activating enzyme E1 1"/>
    <property type="match status" value="1"/>
</dbReference>
<feature type="compositionally biased region" description="Polar residues" evidence="12">
    <location>
        <begin position="22"/>
        <end position="37"/>
    </location>
</feature>
<dbReference type="CDD" id="cd01491">
    <property type="entry name" value="Ube1_repeat1"/>
    <property type="match status" value="1"/>
</dbReference>
<dbReference type="InterPro" id="IPR038252">
    <property type="entry name" value="UBA_E1_C_sf"/>
</dbReference>
<sequence>MSSGLEPTAGSLSPPSKKRKTSGTTGANCTTENTVAAQPNDVEMASANGANEEGIDEGLYSRQLYVLGHDAMRRMGQSNILISGMRGLGVEIAKNVVLGGVKSVTIHDEAEASKVDLSSQFFLTEADVGKNRAEATQQHLAELNNYVPVQSYTGKLSEDYISNFQVVVLTESTLEEQVKLGEFCHTKGIKLIVASTKGLFGQIFCDFGEDFLVSDPTGEEPVSCMISAVSKEEDGIVTTLEESRHGLETGDFVTFQEIQGMTELNGCEARKVKVMGPYTFSIGDTSGLSDYVRGGIAMQVKQPKTLNFKSIGKSLADPEHLITDFAKFDRPAQLHLGFQALHKYVQQNSTLPKPRNQADADKLVAVAKELNAASPDTAKVEEVDESLLKQLAFSAQGDLSPMNAFIGGITAQEVMKACSGKFHPIVQWLYYDALECLPEENADSVLTEESCKPQNSRYDSQIAVFGADFQKKLESQNYFLVGAGAIGCELLKNFAMMGLSCGEGGMVTVTDMDIIEKSNLNRQFLFRTWDVGKFKSDTAAAAVKKMNPNMNITAHQNRVGPETENIYHDDFFEALDGVANALDNVDARMYQDRRCVYYRKPLLESGTLGTKGNVQVVLPHLTESYSSSQDPPEKSIPICTLKNFPNAIEHTLQWARDEFEGLFKQPAENANLYITDPKFMERTVKLPGVQPVEVLEAVKRALVDDRPAKFEECVKWARLHWQQQYHNQISQLLYNFPADQLTTSGAPFWSGPKRCPHPLVFDVNNKTHMDYVVSAANLLAQCYSLKGSTDRKHITDLISKMTVPEFKPRSGVKIDVTDAEAQASASSCDDDQLETVRNSLPTPESYKGFQMSPLEFEKDDDTNFHMDFIVAASNLRAENYDITPADRHKSKLIAGKIIPAIATTTSLITGLVCLELYKVVNGSKNLETYKNGFINLALPFFGFSEPIAAPSNKYYDKEFTLWDRFEVQGVQNGNEMTLKEFIDYFQNEHKLEITMLSQGVSMIYSFFMPKSKLDERLSMKMSEAVVKVSKKKIKSHVKALVLEICCNDEEGEDVEVPYVRYTLR</sequence>
<dbReference type="GO" id="GO:0019781">
    <property type="term" value="F:NEDD8 activating enzyme activity"/>
    <property type="evidence" value="ECO:0007669"/>
    <property type="project" value="TreeGrafter"/>
</dbReference>
<keyword evidence="14" id="KW-1185">Reference proteome</keyword>
<dbReference type="CDD" id="cd01490">
    <property type="entry name" value="Ube1_repeat2"/>
    <property type="match status" value="1"/>
</dbReference>
<dbReference type="Pfam" id="PF10585">
    <property type="entry name" value="UBA_E1_SCCH"/>
    <property type="match status" value="1"/>
</dbReference>
<dbReference type="SMART" id="SM00985">
    <property type="entry name" value="UBA_e1_C"/>
    <property type="match status" value="1"/>
</dbReference>
<feature type="domain" description="Ubiquitin-activating enzyme E1 C-terminal" evidence="13">
    <location>
        <begin position="929"/>
        <end position="1059"/>
    </location>
</feature>
<dbReference type="InterPro" id="IPR018074">
    <property type="entry name" value="UBQ-activ_enz_E1_CS"/>
</dbReference>
<dbReference type="PANTHER" id="PTHR10953:SF250">
    <property type="entry name" value="UBIQUITIN-LIKE MODIFIER-ACTIVATING ENZYME 1"/>
    <property type="match status" value="1"/>
</dbReference>
<evidence type="ECO:0000313" key="15">
    <source>
        <dbReference type="RefSeq" id="XP_019633889.1"/>
    </source>
</evidence>
<keyword evidence="8 11" id="KW-0067">ATP-binding</keyword>
<evidence type="ECO:0000313" key="14">
    <source>
        <dbReference type="Proteomes" id="UP000515135"/>
    </source>
</evidence>
<dbReference type="InterPro" id="IPR032420">
    <property type="entry name" value="E1_4HB"/>
</dbReference>
<dbReference type="InterPro" id="IPR000011">
    <property type="entry name" value="UBQ/SUMO-activ_enz_E1-like"/>
</dbReference>
<dbReference type="PRINTS" id="PR01849">
    <property type="entry name" value="UBIQUITINACT"/>
</dbReference>
<keyword evidence="6 11" id="KW-0547">Nucleotide-binding</keyword>
<feature type="region of interest" description="Disordered" evidence="12">
    <location>
        <begin position="1"/>
        <end position="41"/>
    </location>
</feature>
<dbReference type="FunFam" id="2.40.30.180:FF:000001">
    <property type="entry name" value="ubiquitin-like modifier-activating enzyme 1"/>
    <property type="match status" value="1"/>
</dbReference>
<dbReference type="PANTHER" id="PTHR10953">
    <property type="entry name" value="UBIQUITIN-ACTIVATING ENZYME E1"/>
    <property type="match status" value="1"/>
</dbReference>
<dbReference type="GO" id="GO:0005524">
    <property type="term" value="F:ATP binding"/>
    <property type="evidence" value="ECO:0007669"/>
    <property type="project" value="UniProtKB-KW"/>
</dbReference>
<dbReference type="InterPro" id="IPR042302">
    <property type="entry name" value="E1_FCCH_sf"/>
</dbReference>
<dbReference type="FunFam" id="3.40.50.720:FF:000015">
    <property type="entry name" value="Ubiquitin-activating enzyme E1 1"/>
    <property type="match status" value="1"/>
</dbReference>
<proteinExistence type="inferred from homology"/>
<dbReference type="UniPathway" id="UPA00143"/>
<evidence type="ECO:0000256" key="2">
    <source>
        <dbReference type="ARBA" id="ARBA00004906"/>
    </source>
</evidence>
<evidence type="ECO:0000256" key="11">
    <source>
        <dbReference type="RuleBase" id="RU000519"/>
    </source>
</evidence>
<keyword evidence="5 11" id="KW-0436">Ligase</keyword>
<name>A0A6P4ZW84_BRABE</name>
<dbReference type="GO" id="GO:0005634">
    <property type="term" value="C:nucleus"/>
    <property type="evidence" value="ECO:0007669"/>
    <property type="project" value="TreeGrafter"/>
</dbReference>
<dbReference type="GO" id="GO:0045116">
    <property type="term" value="P:protein neddylation"/>
    <property type="evidence" value="ECO:0007669"/>
    <property type="project" value="TreeGrafter"/>
</dbReference>
<dbReference type="InterPro" id="IPR042449">
    <property type="entry name" value="Ub-E1_IAD_1"/>
</dbReference>
<dbReference type="Gene3D" id="3.10.290.60">
    <property type="entry name" value="Ubiquitin-activating enzyme E1, UFD domain"/>
    <property type="match status" value="1"/>
</dbReference>
<comment type="pathway">
    <text evidence="2">Protein modification; protein ubiquitination.</text>
</comment>
<dbReference type="Gene3D" id="2.40.30.180">
    <property type="entry name" value="Ubiquitin-activating enzyme E1, FCCH domain"/>
    <property type="match status" value="1"/>
</dbReference>
<dbReference type="PROSITE" id="PS00865">
    <property type="entry name" value="UBIQUITIN_ACTIVAT_2"/>
    <property type="match status" value="1"/>
</dbReference>
<dbReference type="InterPro" id="IPR018965">
    <property type="entry name" value="Ub-activating_enz_E1_C"/>
</dbReference>
<reference evidence="15 16" key="1">
    <citation type="submission" date="2025-04" db="UniProtKB">
        <authorList>
            <consortium name="RefSeq"/>
        </authorList>
    </citation>
    <scope>IDENTIFICATION</scope>
    <source>
        <tissue evidence="15 16">Gonad</tissue>
    </source>
</reference>